<evidence type="ECO:0000256" key="11">
    <source>
        <dbReference type="ARBA" id="ARBA00029939"/>
    </source>
</evidence>
<dbReference type="InterPro" id="IPR036188">
    <property type="entry name" value="FAD/NAD-bd_sf"/>
</dbReference>
<keyword evidence="7" id="KW-0274">FAD</keyword>
<gene>
    <name evidence="16" type="ORF">GCM10011489_32000</name>
</gene>
<dbReference type="InterPro" id="IPR025700">
    <property type="entry name" value="Lys/Orn_oxygenase"/>
</dbReference>
<comment type="similarity">
    <text evidence="3">Belongs to the lysine N(6)-hydroxylase/L-ornithine N(5)-oxygenase family.</text>
</comment>
<evidence type="ECO:0000256" key="5">
    <source>
        <dbReference type="ARBA" id="ARBA00016406"/>
    </source>
</evidence>
<dbReference type="GO" id="GO:0047091">
    <property type="term" value="F:L-lysine 6-monooxygenase (NADPH) activity"/>
    <property type="evidence" value="ECO:0007669"/>
    <property type="project" value="UniProtKB-EC"/>
</dbReference>
<keyword evidence="10" id="KW-0503">Monooxygenase</keyword>
<evidence type="ECO:0000256" key="12">
    <source>
        <dbReference type="ARBA" id="ARBA00031158"/>
    </source>
</evidence>
<dbReference type="Proteomes" id="UP000621454">
    <property type="component" value="Unassembled WGS sequence"/>
</dbReference>
<evidence type="ECO:0000256" key="2">
    <source>
        <dbReference type="ARBA" id="ARBA00005102"/>
    </source>
</evidence>
<comment type="pathway">
    <text evidence="2">Siderophore biosynthesis; mycobactin biosynthesis.</text>
</comment>
<dbReference type="PANTHER" id="PTHR42802">
    <property type="entry name" value="MONOOXYGENASE"/>
    <property type="match status" value="1"/>
</dbReference>
<keyword evidence="9" id="KW-0560">Oxidoreductase</keyword>
<dbReference type="SUPFAM" id="SSF51905">
    <property type="entry name" value="FAD/NAD(P)-binding domain"/>
    <property type="match status" value="2"/>
</dbReference>
<dbReference type="PRINTS" id="PR00368">
    <property type="entry name" value="FADPNR"/>
</dbReference>
<evidence type="ECO:0000256" key="10">
    <source>
        <dbReference type="ARBA" id="ARBA00023033"/>
    </source>
</evidence>
<dbReference type="Gene3D" id="3.50.50.60">
    <property type="entry name" value="FAD/NAD(P)-binding domain"/>
    <property type="match status" value="1"/>
</dbReference>
<evidence type="ECO:0000256" key="13">
    <source>
        <dbReference type="ARBA" id="ARBA00032493"/>
    </source>
</evidence>
<reference evidence="16" key="2">
    <citation type="submission" date="2020-09" db="EMBL/GenBank/DDBJ databases">
        <authorList>
            <person name="Sun Q."/>
            <person name="Zhou Y."/>
        </authorList>
    </citation>
    <scope>NUCLEOTIDE SEQUENCE</scope>
    <source>
        <strain evidence="16">CGMCC 1.12827</strain>
    </source>
</reference>
<name>A0A916TEK1_9ACTN</name>
<evidence type="ECO:0000256" key="6">
    <source>
        <dbReference type="ARBA" id="ARBA00022630"/>
    </source>
</evidence>
<dbReference type="AlphaFoldDB" id="A0A916TEK1"/>
<evidence type="ECO:0000256" key="14">
    <source>
        <dbReference type="ARBA" id="ARBA00032738"/>
    </source>
</evidence>
<evidence type="ECO:0000256" key="1">
    <source>
        <dbReference type="ARBA" id="ARBA00001974"/>
    </source>
</evidence>
<comment type="catalytic activity">
    <reaction evidence="15">
        <text>L-lysine + NADPH + O2 = N(6)-hydroxy-L-lysine + NADP(+) + H2O</text>
        <dbReference type="Rhea" id="RHEA:23228"/>
        <dbReference type="ChEBI" id="CHEBI:15377"/>
        <dbReference type="ChEBI" id="CHEBI:15379"/>
        <dbReference type="ChEBI" id="CHEBI:32551"/>
        <dbReference type="ChEBI" id="CHEBI:57783"/>
        <dbReference type="ChEBI" id="CHEBI:57820"/>
        <dbReference type="ChEBI" id="CHEBI:58349"/>
        <dbReference type="EC" id="1.14.13.59"/>
    </reaction>
</comment>
<evidence type="ECO:0000313" key="17">
    <source>
        <dbReference type="Proteomes" id="UP000621454"/>
    </source>
</evidence>
<keyword evidence="6" id="KW-0285">Flavoprotein</keyword>
<comment type="caution">
    <text evidence="16">The sequence shown here is derived from an EMBL/GenBank/DDBJ whole genome shotgun (WGS) entry which is preliminary data.</text>
</comment>
<accession>A0A916TEK1</accession>
<keyword evidence="8" id="KW-0521">NADP</keyword>
<evidence type="ECO:0000256" key="9">
    <source>
        <dbReference type="ARBA" id="ARBA00023002"/>
    </source>
</evidence>
<evidence type="ECO:0000256" key="15">
    <source>
        <dbReference type="ARBA" id="ARBA00048407"/>
    </source>
</evidence>
<evidence type="ECO:0000256" key="3">
    <source>
        <dbReference type="ARBA" id="ARBA00007588"/>
    </source>
</evidence>
<dbReference type="EC" id="1.14.13.59" evidence="4"/>
<keyword evidence="17" id="KW-1185">Reference proteome</keyword>
<evidence type="ECO:0000256" key="7">
    <source>
        <dbReference type="ARBA" id="ARBA00022827"/>
    </source>
</evidence>
<dbReference type="EMBL" id="BMGC01000030">
    <property type="protein sequence ID" value="GGB42052.1"/>
    <property type="molecule type" value="Genomic_DNA"/>
</dbReference>
<evidence type="ECO:0000256" key="8">
    <source>
        <dbReference type="ARBA" id="ARBA00022857"/>
    </source>
</evidence>
<organism evidence="16 17">
    <name type="scientific">Gordonia jinhuaensis</name>
    <dbReference type="NCBI Taxonomy" id="1517702"/>
    <lineage>
        <taxon>Bacteria</taxon>
        <taxon>Bacillati</taxon>
        <taxon>Actinomycetota</taxon>
        <taxon>Actinomycetes</taxon>
        <taxon>Mycobacteriales</taxon>
        <taxon>Gordoniaceae</taxon>
        <taxon>Gordonia</taxon>
    </lineage>
</organism>
<dbReference type="PANTHER" id="PTHR42802:SF1">
    <property type="entry name" value="L-ORNITHINE N(5)-MONOOXYGENASE"/>
    <property type="match status" value="1"/>
</dbReference>
<reference evidence="16" key="1">
    <citation type="journal article" date="2014" name="Int. J. Syst. Evol. Microbiol.">
        <title>Complete genome sequence of Corynebacterium casei LMG S-19264T (=DSM 44701T), isolated from a smear-ripened cheese.</title>
        <authorList>
            <consortium name="US DOE Joint Genome Institute (JGI-PGF)"/>
            <person name="Walter F."/>
            <person name="Albersmeier A."/>
            <person name="Kalinowski J."/>
            <person name="Ruckert C."/>
        </authorList>
    </citation>
    <scope>NUCLEOTIDE SEQUENCE</scope>
    <source>
        <strain evidence="16">CGMCC 1.12827</strain>
    </source>
</reference>
<evidence type="ECO:0000256" key="4">
    <source>
        <dbReference type="ARBA" id="ARBA00013076"/>
    </source>
</evidence>
<protein>
    <recommendedName>
        <fullName evidence="5">L-lysine N6-monooxygenase MbtG</fullName>
        <ecNumber evidence="4">1.14.13.59</ecNumber>
    </recommendedName>
    <alternativeName>
        <fullName evidence="14">Lysine 6-N-hydroxylase</fullName>
    </alternativeName>
    <alternativeName>
        <fullName evidence="13">Lysine N6-hydroxylase</fullName>
    </alternativeName>
    <alternativeName>
        <fullName evidence="11">Lysine-N-oxygenase</fullName>
    </alternativeName>
    <alternativeName>
        <fullName evidence="12">Mycobactin synthase protein G</fullName>
    </alternativeName>
</protein>
<dbReference type="Pfam" id="PF13434">
    <property type="entry name" value="Lys_Orn_oxgnase"/>
    <property type="match status" value="1"/>
</dbReference>
<sequence>MIGIGFGPANLGLAIALEESGACVAGGMRTVFCESKPAFGWHPGMMLPGATMQVAFPKDLATMRNPRSAYSFFNYLHCNGRMADFINHQTFFPSRQEFGDYLAWAAQRVDADVRYGHRVTGVELVDPDNPEQALVHCETATGSTTIGARNVIFAPGLNPRLPEGITASSRIFHNHQILQWLPRVPSAPRGAFAVLGAGQSAAEVAGFLHSEYPTAEVHLIHQKFGMTPADDSPFANRVFDPATVDRWYSASPQVRATMLAYHRGTNYSAVDIDLLEELYRREYQEKVAGRRRLFIHGATTIAEVAEDADGVQLTLRDEMSGEITTLSTDALVCATGFRPHDIRSLLSPEDAARCEYDETGPVTSRDCRLLTDDSVGATVYLNGGMEATHGLSSTLLSTIAVRSGEIAESLHARVTALAS</sequence>
<evidence type="ECO:0000313" key="16">
    <source>
        <dbReference type="EMBL" id="GGB42052.1"/>
    </source>
</evidence>
<proteinExistence type="inferred from homology"/>
<comment type="cofactor">
    <cofactor evidence="1">
        <name>FAD</name>
        <dbReference type="ChEBI" id="CHEBI:57692"/>
    </cofactor>
</comment>